<dbReference type="Proteomes" id="UP000663838">
    <property type="component" value="Unassembled WGS sequence"/>
</dbReference>
<name>A0A821YF40_9BILA</name>
<feature type="compositionally biased region" description="Polar residues" evidence="1">
    <location>
        <begin position="10"/>
        <end position="26"/>
    </location>
</feature>
<dbReference type="AlphaFoldDB" id="A0A821YF40"/>
<accession>A0A821YF40</accession>
<evidence type="ECO:0000256" key="1">
    <source>
        <dbReference type="SAM" id="MobiDB-lite"/>
    </source>
</evidence>
<dbReference type="EMBL" id="CAJNYV010003482">
    <property type="protein sequence ID" value="CAF3582343.1"/>
    <property type="molecule type" value="Genomic_DNA"/>
</dbReference>
<evidence type="ECO:0000313" key="3">
    <source>
        <dbReference type="EMBL" id="CAF4961466.1"/>
    </source>
</evidence>
<dbReference type="Proteomes" id="UP000663865">
    <property type="component" value="Unassembled WGS sequence"/>
</dbReference>
<feature type="non-terminal residue" evidence="3">
    <location>
        <position position="91"/>
    </location>
</feature>
<gene>
    <name evidence="2" type="ORF">KIK155_LOCUS20011</name>
    <name evidence="3" type="ORF">TOA249_LOCUS34256</name>
</gene>
<protein>
    <submittedName>
        <fullName evidence="3">Uncharacterized protein</fullName>
    </submittedName>
</protein>
<proteinExistence type="predicted"/>
<reference evidence="3" key="1">
    <citation type="submission" date="2021-02" db="EMBL/GenBank/DDBJ databases">
        <authorList>
            <person name="Nowell W R."/>
        </authorList>
    </citation>
    <scope>NUCLEOTIDE SEQUENCE</scope>
</reference>
<evidence type="ECO:0000313" key="2">
    <source>
        <dbReference type="EMBL" id="CAF3582343.1"/>
    </source>
</evidence>
<organism evidence="3 4">
    <name type="scientific">Rotaria socialis</name>
    <dbReference type="NCBI Taxonomy" id="392032"/>
    <lineage>
        <taxon>Eukaryota</taxon>
        <taxon>Metazoa</taxon>
        <taxon>Spiralia</taxon>
        <taxon>Gnathifera</taxon>
        <taxon>Rotifera</taxon>
        <taxon>Eurotatoria</taxon>
        <taxon>Bdelloidea</taxon>
        <taxon>Philodinida</taxon>
        <taxon>Philodinidae</taxon>
        <taxon>Rotaria</taxon>
    </lineage>
</organism>
<comment type="caution">
    <text evidence="3">The sequence shown here is derived from an EMBL/GenBank/DDBJ whole genome shotgun (WGS) entry which is preliminary data.</text>
</comment>
<evidence type="ECO:0000313" key="4">
    <source>
        <dbReference type="Proteomes" id="UP000663838"/>
    </source>
</evidence>
<sequence length="91" mass="10637">MDEIAKSEYEATSDTTKKSLGSNQMSITDERANKAFPELEQTIKDIHSKPLPSKLYRRARREQRTVKRLQKLLHTRSDIIVRRVDKGEGFY</sequence>
<dbReference type="EMBL" id="CAJOBS010017216">
    <property type="protein sequence ID" value="CAF4961466.1"/>
    <property type="molecule type" value="Genomic_DNA"/>
</dbReference>
<feature type="region of interest" description="Disordered" evidence="1">
    <location>
        <begin position="1"/>
        <end position="26"/>
    </location>
</feature>